<protein>
    <recommendedName>
        <fullName evidence="3">DDE-1 domain-containing protein</fullName>
    </recommendedName>
</protein>
<name>A0ABD1E528_HYPHA</name>
<evidence type="ECO:0000313" key="2">
    <source>
        <dbReference type="Proteomes" id="UP001566132"/>
    </source>
</evidence>
<evidence type="ECO:0000313" key="1">
    <source>
        <dbReference type="EMBL" id="KAL1489783.1"/>
    </source>
</evidence>
<sequence>MKELNLKDAVFTVSEAWNNVQEQAILSSWKKLWPSINKNDDELWDPEDLLPLNELIELATKNSELDKDFILEWCEEHSENYQPYLTDDELLTQSCSKLSDACSEDLSGIEDTTQHTVTVKSEDALNGLDVAIKWAEENQSSTVSSLQKLKEEILFKIYTSKKTNNAG</sequence>
<reference evidence="1 2" key="1">
    <citation type="submission" date="2024-05" db="EMBL/GenBank/DDBJ databases">
        <title>Genetic variation in Jamaican populations of the coffee berry borer (Hypothenemus hampei).</title>
        <authorList>
            <person name="Errbii M."/>
            <person name="Myrie A."/>
        </authorList>
    </citation>
    <scope>NUCLEOTIDE SEQUENCE [LARGE SCALE GENOMIC DNA]</scope>
    <source>
        <strain evidence="1">JA-Hopewell-2020-01-JO</strain>
        <tissue evidence="1">Whole body</tissue>
    </source>
</reference>
<dbReference type="AlphaFoldDB" id="A0ABD1E528"/>
<proteinExistence type="predicted"/>
<gene>
    <name evidence="1" type="ORF">ABEB36_013717</name>
</gene>
<dbReference type="EMBL" id="JBDJPC010000011">
    <property type="protein sequence ID" value="KAL1489783.1"/>
    <property type="molecule type" value="Genomic_DNA"/>
</dbReference>
<dbReference type="Proteomes" id="UP001566132">
    <property type="component" value="Unassembled WGS sequence"/>
</dbReference>
<keyword evidence="2" id="KW-1185">Reference proteome</keyword>
<evidence type="ECO:0008006" key="3">
    <source>
        <dbReference type="Google" id="ProtNLM"/>
    </source>
</evidence>
<accession>A0ABD1E528</accession>
<comment type="caution">
    <text evidence="1">The sequence shown here is derived from an EMBL/GenBank/DDBJ whole genome shotgun (WGS) entry which is preliminary data.</text>
</comment>
<organism evidence="1 2">
    <name type="scientific">Hypothenemus hampei</name>
    <name type="common">Coffee berry borer</name>
    <dbReference type="NCBI Taxonomy" id="57062"/>
    <lineage>
        <taxon>Eukaryota</taxon>
        <taxon>Metazoa</taxon>
        <taxon>Ecdysozoa</taxon>
        <taxon>Arthropoda</taxon>
        <taxon>Hexapoda</taxon>
        <taxon>Insecta</taxon>
        <taxon>Pterygota</taxon>
        <taxon>Neoptera</taxon>
        <taxon>Endopterygota</taxon>
        <taxon>Coleoptera</taxon>
        <taxon>Polyphaga</taxon>
        <taxon>Cucujiformia</taxon>
        <taxon>Curculionidae</taxon>
        <taxon>Scolytinae</taxon>
        <taxon>Hypothenemus</taxon>
    </lineage>
</organism>